<proteinExistence type="predicted"/>
<dbReference type="Proteomes" id="UP000266723">
    <property type="component" value="Unassembled WGS sequence"/>
</dbReference>
<accession>A0ABQ7CT29</accession>
<sequence>MIQGCTLYGERDETRDHLSFACPYSFTVWHGLANRILSPRTNPDWQLTLDHLQSLRAGTLDTILIKMLFQMTIYHVWREHNARRHHTSWMTVETMRAAIDKTMRNRISSLKYRGGHKYAGLFQRWFLLSM</sequence>
<evidence type="ECO:0000313" key="1">
    <source>
        <dbReference type="EMBL" id="KAF3562798.1"/>
    </source>
</evidence>
<protein>
    <recommendedName>
        <fullName evidence="3">Reverse transcriptase zinc-binding domain-containing protein</fullName>
    </recommendedName>
</protein>
<reference evidence="1 2" key="1">
    <citation type="journal article" date="2020" name="BMC Genomics">
        <title>Intraspecific diversification of the crop wild relative Brassica cretica Lam. using demographic model selection.</title>
        <authorList>
            <person name="Kioukis A."/>
            <person name="Michalopoulou V.A."/>
            <person name="Briers L."/>
            <person name="Pirintsos S."/>
            <person name="Studholme D.J."/>
            <person name="Pavlidis P."/>
            <person name="Sarris P.F."/>
        </authorList>
    </citation>
    <scope>NUCLEOTIDE SEQUENCE [LARGE SCALE GENOMIC DNA]</scope>
    <source>
        <strain evidence="2">cv. PFS-1207/04</strain>
    </source>
</reference>
<gene>
    <name evidence="1" type="ORF">DY000_02011125</name>
</gene>
<name>A0ABQ7CT29_BRACR</name>
<evidence type="ECO:0000313" key="2">
    <source>
        <dbReference type="Proteomes" id="UP000266723"/>
    </source>
</evidence>
<dbReference type="EMBL" id="QGKV02000759">
    <property type="protein sequence ID" value="KAF3562798.1"/>
    <property type="molecule type" value="Genomic_DNA"/>
</dbReference>
<organism evidence="1 2">
    <name type="scientific">Brassica cretica</name>
    <name type="common">Mustard</name>
    <dbReference type="NCBI Taxonomy" id="69181"/>
    <lineage>
        <taxon>Eukaryota</taxon>
        <taxon>Viridiplantae</taxon>
        <taxon>Streptophyta</taxon>
        <taxon>Embryophyta</taxon>
        <taxon>Tracheophyta</taxon>
        <taxon>Spermatophyta</taxon>
        <taxon>Magnoliopsida</taxon>
        <taxon>eudicotyledons</taxon>
        <taxon>Gunneridae</taxon>
        <taxon>Pentapetalae</taxon>
        <taxon>rosids</taxon>
        <taxon>malvids</taxon>
        <taxon>Brassicales</taxon>
        <taxon>Brassicaceae</taxon>
        <taxon>Brassiceae</taxon>
        <taxon>Brassica</taxon>
    </lineage>
</organism>
<keyword evidence="2" id="KW-1185">Reference proteome</keyword>
<evidence type="ECO:0008006" key="3">
    <source>
        <dbReference type="Google" id="ProtNLM"/>
    </source>
</evidence>
<comment type="caution">
    <text evidence="1">The sequence shown here is derived from an EMBL/GenBank/DDBJ whole genome shotgun (WGS) entry which is preliminary data.</text>
</comment>